<keyword evidence="3" id="KW-1185">Reference proteome</keyword>
<dbReference type="WBParaSite" id="PSAMB.scaffold1659size28937.g14239.t1">
    <property type="protein sequence ID" value="PSAMB.scaffold1659size28937.g14239.t1"/>
    <property type="gene ID" value="PSAMB.scaffold1659size28937.g14239"/>
</dbReference>
<sequence>MTSSLLIVFALAATVIIVADGCGFGSGGSSGGCGGPPAPATCAAPAPPPVSNCGGCGGSSGGSCGGSSGGGCGGCRTLRRYYHRRHVRDASSDNKTVINQYIDSVRVKQSEHDDPACNSKELKAIIEENISTDPAASKEAIHRAAVDKFSGFYAVVCSTVGFTFKADSHHYCLHSKDNMHCYAFQTAKAAKE</sequence>
<evidence type="ECO:0000313" key="3">
    <source>
        <dbReference type="Proteomes" id="UP000887566"/>
    </source>
</evidence>
<feature type="signal peptide" evidence="1">
    <location>
        <begin position="1"/>
        <end position="21"/>
    </location>
</feature>
<feature type="domain" description="Ground-like" evidence="2">
    <location>
        <begin position="114"/>
        <end position="184"/>
    </location>
</feature>
<reference evidence="4" key="1">
    <citation type="submission" date="2022-11" db="UniProtKB">
        <authorList>
            <consortium name="WormBaseParasite"/>
        </authorList>
    </citation>
    <scope>IDENTIFICATION</scope>
</reference>
<evidence type="ECO:0000256" key="1">
    <source>
        <dbReference type="SAM" id="SignalP"/>
    </source>
</evidence>
<protein>
    <submittedName>
        <fullName evidence="4">Ground-like domain-containing protein</fullName>
    </submittedName>
</protein>
<dbReference type="AlphaFoldDB" id="A0A914VB09"/>
<keyword evidence="1" id="KW-0732">Signal</keyword>
<organism evidence="3 4">
    <name type="scientific">Plectus sambesii</name>
    <dbReference type="NCBI Taxonomy" id="2011161"/>
    <lineage>
        <taxon>Eukaryota</taxon>
        <taxon>Metazoa</taxon>
        <taxon>Ecdysozoa</taxon>
        <taxon>Nematoda</taxon>
        <taxon>Chromadorea</taxon>
        <taxon>Plectida</taxon>
        <taxon>Plectina</taxon>
        <taxon>Plectoidea</taxon>
        <taxon>Plectidae</taxon>
        <taxon>Plectus</taxon>
    </lineage>
</organism>
<proteinExistence type="predicted"/>
<dbReference type="InterPro" id="IPR007284">
    <property type="entry name" value="Ground-like_dom"/>
</dbReference>
<dbReference type="Proteomes" id="UP000887566">
    <property type="component" value="Unplaced"/>
</dbReference>
<evidence type="ECO:0000259" key="2">
    <source>
        <dbReference type="Pfam" id="PF04155"/>
    </source>
</evidence>
<evidence type="ECO:0000313" key="4">
    <source>
        <dbReference type="WBParaSite" id="PSAMB.scaffold1659size28937.g14239.t1"/>
    </source>
</evidence>
<name>A0A914VB09_9BILA</name>
<feature type="chain" id="PRO_5037976878" evidence="1">
    <location>
        <begin position="22"/>
        <end position="192"/>
    </location>
</feature>
<dbReference type="Pfam" id="PF04155">
    <property type="entry name" value="Ground-like"/>
    <property type="match status" value="1"/>
</dbReference>
<accession>A0A914VB09</accession>